<dbReference type="GO" id="GO:1903094">
    <property type="term" value="P:negative regulation of protein K48-linked deubiquitination"/>
    <property type="evidence" value="ECO:0007669"/>
    <property type="project" value="TreeGrafter"/>
</dbReference>
<dbReference type="PROSITE" id="PS50030">
    <property type="entry name" value="UBA"/>
    <property type="match status" value="1"/>
</dbReference>
<dbReference type="InterPro" id="IPR013087">
    <property type="entry name" value="Znf_C2H2_type"/>
</dbReference>
<comment type="caution">
    <text evidence="10">The sequence shown here is derived from an EMBL/GenBank/DDBJ whole genome shotgun (WGS) entry which is preliminary data.</text>
</comment>
<keyword evidence="4" id="KW-0863">Zinc-finger</keyword>
<keyword evidence="11" id="KW-1185">Reference proteome</keyword>
<evidence type="ECO:0000256" key="3">
    <source>
        <dbReference type="ARBA" id="ARBA00023054"/>
    </source>
</evidence>
<feature type="region of interest" description="Disordered" evidence="6">
    <location>
        <begin position="215"/>
        <end position="234"/>
    </location>
</feature>
<feature type="coiled-coil region" evidence="5">
    <location>
        <begin position="124"/>
        <end position="204"/>
    </location>
</feature>
<evidence type="ECO:0000256" key="1">
    <source>
        <dbReference type="ARBA" id="ARBA00004496"/>
    </source>
</evidence>
<reference evidence="10" key="1">
    <citation type="submission" date="2021-09" db="EMBL/GenBank/DDBJ databases">
        <authorList>
            <consortium name="Pathogen Informatics"/>
        </authorList>
    </citation>
    <scope>NUCLEOTIDE SEQUENCE</scope>
</reference>
<feature type="compositionally biased region" description="Basic and acidic residues" evidence="6">
    <location>
        <begin position="39"/>
        <end position="51"/>
    </location>
</feature>
<evidence type="ECO:0000313" key="10">
    <source>
        <dbReference type="EMBL" id="CAG9531070.1"/>
    </source>
</evidence>
<protein>
    <recommendedName>
        <fullName evidence="12">UBX domain-containing protein 1</fullName>
    </recommendedName>
</protein>
<dbReference type="GO" id="GO:0031397">
    <property type="term" value="P:negative regulation of protein ubiquitination"/>
    <property type="evidence" value="ECO:0007669"/>
    <property type="project" value="TreeGrafter"/>
</dbReference>
<feature type="domain" description="UBA" evidence="7">
    <location>
        <begin position="1"/>
        <end position="39"/>
    </location>
</feature>
<feature type="compositionally biased region" description="Polar residues" evidence="6">
    <location>
        <begin position="216"/>
        <end position="232"/>
    </location>
</feature>
<dbReference type="InterPro" id="IPR029071">
    <property type="entry name" value="Ubiquitin-like_domsf"/>
</dbReference>
<dbReference type="InterPro" id="IPR009060">
    <property type="entry name" value="UBA-like_sf"/>
</dbReference>
<evidence type="ECO:0000256" key="4">
    <source>
        <dbReference type="PROSITE-ProRule" id="PRU00042"/>
    </source>
</evidence>
<dbReference type="OrthoDB" id="10254930at2759"/>
<evidence type="ECO:0000256" key="2">
    <source>
        <dbReference type="ARBA" id="ARBA00022490"/>
    </source>
</evidence>
<feature type="region of interest" description="Disordered" evidence="6">
    <location>
        <begin position="36"/>
        <end position="81"/>
    </location>
</feature>
<dbReference type="Proteomes" id="UP000746747">
    <property type="component" value="Unassembled WGS sequence"/>
</dbReference>
<dbReference type="GO" id="GO:0008270">
    <property type="term" value="F:zinc ion binding"/>
    <property type="evidence" value="ECO:0007669"/>
    <property type="project" value="UniProtKB-KW"/>
</dbReference>
<dbReference type="SMART" id="SM00166">
    <property type="entry name" value="UBX"/>
    <property type="match status" value="1"/>
</dbReference>
<dbReference type="GO" id="GO:0005634">
    <property type="term" value="C:nucleus"/>
    <property type="evidence" value="ECO:0007669"/>
    <property type="project" value="TreeGrafter"/>
</dbReference>
<evidence type="ECO:0000313" key="11">
    <source>
        <dbReference type="Proteomes" id="UP000746747"/>
    </source>
</evidence>
<keyword evidence="4" id="KW-0862">Zinc</keyword>
<feature type="compositionally biased region" description="Acidic residues" evidence="6">
    <location>
        <begin position="56"/>
        <end position="70"/>
    </location>
</feature>
<dbReference type="InterPro" id="IPR015940">
    <property type="entry name" value="UBA"/>
</dbReference>
<evidence type="ECO:0000256" key="6">
    <source>
        <dbReference type="SAM" id="MobiDB-lite"/>
    </source>
</evidence>
<keyword evidence="2" id="KW-0963">Cytoplasm</keyword>
<keyword evidence="3 5" id="KW-0175">Coiled coil</keyword>
<evidence type="ECO:0000259" key="7">
    <source>
        <dbReference type="PROSITE" id="PS50030"/>
    </source>
</evidence>
<dbReference type="Gene3D" id="1.10.8.10">
    <property type="entry name" value="DNA helicase RuvA subunit, C-terminal domain"/>
    <property type="match status" value="1"/>
</dbReference>
<dbReference type="AlphaFoldDB" id="A0A8J2LMZ1"/>
<dbReference type="Pfam" id="PF22562">
    <property type="entry name" value="UBA_7"/>
    <property type="match status" value="1"/>
</dbReference>
<organism evidence="10 11">
    <name type="scientific">Cercopithifilaria johnstoni</name>
    <dbReference type="NCBI Taxonomy" id="2874296"/>
    <lineage>
        <taxon>Eukaryota</taxon>
        <taxon>Metazoa</taxon>
        <taxon>Ecdysozoa</taxon>
        <taxon>Nematoda</taxon>
        <taxon>Chromadorea</taxon>
        <taxon>Rhabditida</taxon>
        <taxon>Spirurina</taxon>
        <taxon>Spiruromorpha</taxon>
        <taxon>Filarioidea</taxon>
        <taxon>Onchocercidae</taxon>
        <taxon>Cercopithifilaria</taxon>
    </lineage>
</organism>
<dbReference type="PROSITE" id="PS00028">
    <property type="entry name" value="ZINC_FINGER_C2H2_1"/>
    <property type="match status" value="1"/>
</dbReference>
<dbReference type="GO" id="GO:0036435">
    <property type="term" value="F:K48-linked polyubiquitin modification-dependent protein binding"/>
    <property type="evidence" value="ECO:0007669"/>
    <property type="project" value="TreeGrafter"/>
</dbReference>
<evidence type="ECO:0000256" key="5">
    <source>
        <dbReference type="SAM" id="Coils"/>
    </source>
</evidence>
<dbReference type="SUPFAM" id="SSF46934">
    <property type="entry name" value="UBA-like"/>
    <property type="match status" value="1"/>
</dbReference>
<comment type="subcellular location">
    <subcellularLocation>
        <location evidence="1">Cytoplasm</location>
    </subcellularLocation>
</comment>
<name>A0A8J2LMZ1_9BILA</name>
<dbReference type="PANTHER" id="PTHR46340:SF1">
    <property type="entry name" value="UBX DOMAIN-CONTAINING PROTEIN 1"/>
    <property type="match status" value="1"/>
</dbReference>
<dbReference type="EMBL" id="CAKAEH010000456">
    <property type="protein sequence ID" value="CAG9531070.1"/>
    <property type="molecule type" value="Genomic_DNA"/>
</dbReference>
<dbReference type="PROSITE" id="PS50033">
    <property type="entry name" value="UBX"/>
    <property type="match status" value="1"/>
</dbReference>
<keyword evidence="4" id="KW-0479">Metal-binding</keyword>
<evidence type="ECO:0000259" key="9">
    <source>
        <dbReference type="PROSITE" id="PS50157"/>
    </source>
</evidence>
<accession>A0A8J2LMZ1</accession>
<gene>
    <name evidence="10" type="ORF">CJOHNSTONI_LOCUS1501</name>
</gene>
<dbReference type="GO" id="GO:0032435">
    <property type="term" value="P:negative regulation of proteasomal ubiquitin-dependent protein catabolic process"/>
    <property type="evidence" value="ECO:0007669"/>
    <property type="project" value="TreeGrafter"/>
</dbReference>
<dbReference type="Gene3D" id="3.10.20.90">
    <property type="entry name" value="Phosphatidylinositol 3-kinase Catalytic Subunit, Chain A, domain 1"/>
    <property type="match status" value="1"/>
</dbReference>
<dbReference type="PANTHER" id="PTHR46340">
    <property type="entry name" value="UBX DOMAIN-CONTAINING PROTEIN 1"/>
    <property type="match status" value="1"/>
</dbReference>
<dbReference type="SUPFAM" id="SSF54236">
    <property type="entry name" value="Ubiquitin-like"/>
    <property type="match status" value="1"/>
</dbReference>
<dbReference type="InterPro" id="IPR001012">
    <property type="entry name" value="UBX_dom"/>
</dbReference>
<feature type="domain" description="UBX" evidence="8">
    <location>
        <begin position="241"/>
        <end position="321"/>
    </location>
</feature>
<dbReference type="Pfam" id="PF00789">
    <property type="entry name" value="UBX"/>
    <property type="match status" value="1"/>
</dbReference>
<evidence type="ECO:0000259" key="8">
    <source>
        <dbReference type="PROSITE" id="PS50033"/>
    </source>
</evidence>
<dbReference type="GO" id="GO:0005737">
    <property type="term" value="C:cytoplasm"/>
    <property type="evidence" value="ECO:0007669"/>
    <property type="project" value="UniProtKB-SubCell"/>
</dbReference>
<dbReference type="PROSITE" id="PS50157">
    <property type="entry name" value="ZINC_FINGER_C2H2_2"/>
    <property type="match status" value="1"/>
</dbReference>
<sequence>MSMLDQLEEMGFPHDIAEKALRETGETGLIEAVEWIAAHQKDSDTSPRESLHPQPPEEESSIVEFAEEEEPSKPSSTEVPQAMSFKCDVCGKHFADDQAVMFHAARTKHEAFSESTEAVKPLTEEEKKERLAALQKKLREARAKKEDEERKETLEREKRRRLEGKSLAKVEEEKKEMEMKRILEEKKREKREEIETRKRILEQIRLDREARKLTEQLRQPQSTAMTVNSPSPVVNKASPVKDDCYCQIQVRLLNGSIIREKFKSDEPLSHVRLWVEMHSKDTMDGIPFTLMTPFPRKIFTDEDMEAPIKALGLVPSANIVVTRTTH</sequence>
<proteinExistence type="predicted"/>
<evidence type="ECO:0008006" key="12">
    <source>
        <dbReference type="Google" id="ProtNLM"/>
    </source>
</evidence>
<feature type="domain" description="C2H2-type" evidence="9">
    <location>
        <begin position="85"/>
        <end position="114"/>
    </location>
</feature>